<dbReference type="EMBL" id="CP028324">
    <property type="protein sequence ID" value="AVR97379.1"/>
    <property type="molecule type" value="Genomic_DNA"/>
</dbReference>
<sequence length="269" mass="29296">MADETLDPALINTSDGPVLIVAAAKQETERSSGRHQHCRGQLFGSMRGLLTIGVDEGVWVVPTTHAIWVPPHRVHWARSHGPFHGFAVYVAEPACATLPAAPCAIRMSSLLREATLRAASWPPGPFDAPAGRLAGVILDEIGSLPADPLGLPLPRDARLLRIAQALLDDPADGRGLEEWARWAAISDRSLSRRFASETGFTFTAWRQRARLMRALEMLAEEVPVTRIALELGYSTASTFIALFRRTFGVTPALYRDRFQSAPGSEAGTR</sequence>
<feature type="domain" description="HTH araC/xylS-type" evidence="5">
    <location>
        <begin position="160"/>
        <end position="257"/>
    </location>
</feature>
<dbReference type="OrthoDB" id="9804543at2"/>
<dbReference type="InterPro" id="IPR011051">
    <property type="entry name" value="RmlC_Cupin_sf"/>
</dbReference>
<dbReference type="InterPro" id="IPR018060">
    <property type="entry name" value="HTH_AraC"/>
</dbReference>
<dbReference type="InterPro" id="IPR018062">
    <property type="entry name" value="HTH_AraC-typ_CS"/>
</dbReference>
<dbReference type="KEGG" id="masz:C9I28_18325"/>
<proteinExistence type="predicted"/>
<dbReference type="InterPro" id="IPR020449">
    <property type="entry name" value="Tscrpt_reg_AraC-type_HTH"/>
</dbReference>
<keyword evidence="2" id="KW-0805">Transcription regulation</keyword>
<evidence type="ECO:0000256" key="2">
    <source>
        <dbReference type="ARBA" id="ARBA00023015"/>
    </source>
</evidence>
<dbReference type="GO" id="GO:0043565">
    <property type="term" value="F:sequence-specific DNA binding"/>
    <property type="evidence" value="ECO:0007669"/>
    <property type="project" value="InterPro"/>
</dbReference>
<dbReference type="GO" id="GO:0003700">
    <property type="term" value="F:DNA-binding transcription factor activity"/>
    <property type="evidence" value="ECO:0007669"/>
    <property type="project" value="InterPro"/>
</dbReference>
<evidence type="ECO:0000256" key="4">
    <source>
        <dbReference type="ARBA" id="ARBA00023163"/>
    </source>
</evidence>
<dbReference type="PANTHER" id="PTHR11019:SF159">
    <property type="entry name" value="TRANSCRIPTIONAL REGULATOR-RELATED"/>
    <property type="match status" value="1"/>
</dbReference>
<gene>
    <name evidence="6" type="ORF">C9I28_18325</name>
</gene>
<dbReference type="Pfam" id="PF12833">
    <property type="entry name" value="HTH_18"/>
    <property type="match status" value="1"/>
</dbReference>
<keyword evidence="4" id="KW-0804">Transcription</keyword>
<dbReference type="SMART" id="SM00342">
    <property type="entry name" value="HTH_ARAC"/>
    <property type="match status" value="1"/>
</dbReference>
<evidence type="ECO:0000259" key="5">
    <source>
        <dbReference type="PROSITE" id="PS01124"/>
    </source>
</evidence>
<dbReference type="FunFam" id="1.10.10.60:FF:000132">
    <property type="entry name" value="AraC family transcriptional regulator"/>
    <property type="match status" value="1"/>
</dbReference>
<protein>
    <submittedName>
        <fullName evidence="6">AraC family transcriptional regulator</fullName>
    </submittedName>
</protein>
<dbReference type="CDD" id="cd06124">
    <property type="entry name" value="cupin_NimR-like_N"/>
    <property type="match status" value="1"/>
</dbReference>
<dbReference type="InterPro" id="IPR009057">
    <property type="entry name" value="Homeodomain-like_sf"/>
</dbReference>
<evidence type="ECO:0000313" key="7">
    <source>
        <dbReference type="Proteomes" id="UP000240505"/>
    </source>
</evidence>
<dbReference type="AlphaFoldDB" id="A0A2R4CCP1"/>
<dbReference type="SUPFAM" id="SSF51182">
    <property type="entry name" value="RmlC-like cupins"/>
    <property type="match status" value="1"/>
</dbReference>
<evidence type="ECO:0000256" key="1">
    <source>
        <dbReference type="ARBA" id="ARBA00022491"/>
    </source>
</evidence>
<dbReference type="Gene3D" id="1.10.10.60">
    <property type="entry name" value="Homeodomain-like"/>
    <property type="match status" value="2"/>
</dbReference>
<dbReference type="RefSeq" id="WP_107142724.1">
    <property type="nucleotide sequence ID" value="NZ_CP028324.1"/>
</dbReference>
<dbReference type="PROSITE" id="PS00041">
    <property type="entry name" value="HTH_ARAC_FAMILY_1"/>
    <property type="match status" value="1"/>
</dbReference>
<dbReference type="PROSITE" id="PS01124">
    <property type="entry name" value="HTH_ARAC_FAMILY_2"/>
    <property type="match status" value="1"/>
</dbReference>
<evidence type="ECO:0000313" key="6">
    <source>
        <dbReference type="EMBL" id="AVR97379.1"/>
    </source>
</evidence>
<accession>A0A2R4CCP1</accession>
<dbReference type="SUPFAM" id="SSF46689">
    <property type="entry name" value="Homeodomain-like"/>
    <property type="match status" value="1"/>
</dbReference>
<dbReference type="PANTHER" id="PTHR11019">
    <property type="entry name" value="HTH-TYPE TRANSCRIPTIONAL REGULATOR NIMR"/>
    <property type="match status" value="1"/>
</dbReference>
<dbReference type="PRINTS" id="PR00032">
    <property type="entry name" value="HTHARAC"/>
</dbReference>
<evidence type="ECO:0000256" key="3">
    <source>
        <dbReference type="ARBA" id="ARBA00023125"/>
    </source>
</evidence>
<keyword evidence="1" id="KW-0678">Repressor</keyword>
<dbReference type="Proteomes" id="UP000240505">
    <property type="component" value="Chromosome"/>
</dbReference>
<organism evidence="6 7">
    <name type="scientific">Pseudoduganella armeniaca</name>
    <dbReference type="NCBI Taxonomy" id="2072590"/>
    <lineage>
        <taxon>Bacteria</taxon>
        <taxon>Pseudomonadati</taxon>
        <taxon>Pseudomonadota</taxon>
        <taxon>Betaproteobacteria</taxon>
        <taxon>Burkholderiales</taxon>
        <taxon>Oxalobacteraceae</taxon>
        <taxon>Telluria group</taxon>
        <taxon>Pseudoduganella</taxon>
    </lineage>
</organism>
<reference evidence="6 7" key="1">
    <citation type="submission" date="2018-03" db="EMBL/GenBank/DDBJ databases">
        <title>Massilia armeniaca sp. nov., isolated from desert soil.</title>
        <authorList>
            <person name="Huang H."/>
            <person name="Ren M."/>
        </authorList>
    </citation>
    <scope>NUCLEOTIDE SEQUENCE [LARGE SCALE GENOMIC DNA]</scope>
    <source>
        <strain evidence="6 7">ZMN-3</strain>
    </source>
</reference>
<keyword evidence="3" id="KW-0238">DNA-binding</keyword>
<name>A0A2R4CCP1_9BURK</name>
<keyword evidence="7" id="KW-1185">Reference proteome</keyword>